<keyword evidence="4" id="KW-0862">Zinc</keyword>
<dbReference type="SUPFAM" id="SSF50249">
    <property type="entry name" value="Nucleic acid-binding proteins"/>
    <property type="match status" value="2"/>
</dbReference>
<gene>
    <name evidence="8" type="ORF">ZEAMMB73_Zm00001d024721</name>
</gene>
<dbReference type="PaxDb" id="4577-GRMZM2G017324_P02"/>
<evidence type="ECO:0000256" key="2">
    <source>
        <dbReference type="ARBA" id="ARBA00022723"/>
    </source>
</evidence>
<proteinExistence type="inferred from homology"/>
<dbReference type="InParanoid" id="A0A1D6J1J5"/>
<dbReference type="Gene3D" id="2.40.50.140">
    <property type="entry name" value="Nucleic acid-binding proteins"/>
    <property type="match status" value="2"/>
</dbReference>
<dbReference type="GO" id="GO:0003677">
    <property type="term" value="F:DNA binding"/>
    <property type="evidence" value="ECO:0007669"/>
    <property type="project" value="UniProtKB-KW"/>
</dbReference>
<evidence type="ECO:0000256" key="4">
    <source>
        <dbReference type="ARBA" id="ARBA00022833"/>
    </source>
</evidence>
<dbReference type="PANTHER" id="PTHR47165">
    <property type="entry name" value="OS03G0429900 PROTEIN"/>
    <property type="match status" value="1"/>
</dbReference>
<evidence type="ECO:0000256" key="6">
    <source>
        <dbReference type="SAM" id="MobiDB-lite"/>
    </source>
</evidence>
<feature type="compositionally biased region" description="Polar residues" evidence="6">
    <location>
        <begin position="318"/>
        <end position="336"/>
    </location>
</feature>
<dbReference type="STRING" id="4577.A0A1D6J1J5"/>
<dbReference type="InterPro" id="IPR047192">
    <property type="entry name" value="Euk_RPA1_DBD_C"/>
</dbReference>
<dbReference type="GO" id="GO:0008270">
    <property type="term" value="F:zinc ion binding"/>
    <property type="evidence" value="ECO:0007669"/>
    <property type="project" value="UniProtKB-KW"/>
</dbReference>
<evidence type="ECO:0000313" key="8">
    <source>
        <dbReference type="EMBL" id="AQK41921.1"/>
    </source>
</evidence>
<dbReference type="SMR" id="A0A1D6J1J5"/>
<dbReference type="CDD" id="cd04476">
    <property type="entry name" value="RPA1_DBD_C"/>
    <property type="match status" value="1"/>
</dbReference>
<dbReference type="AlphaFoldDB" id="A0A1D6J1J5"/>
<dbReference type="OMA" id="ECFSINM"/>
<keyword evidence="5" id="KW-0238">DNA-binding</keyword>
<comment type="similarity">
    <text evidence="1">Belongs to the replication factor A protein 1 family.</text>
</comment>
<evidence type="ECO:0000256" key="3">
    <source>
        <dbReference type="ARBA" id="ARBA00022771"/>
    </source>
</evidence>
<keyword evidence="2" id="KW-0479">Metal-binding</keyword>
<dbReference type="EMBL" id="CM000786">
    <property type="protein sequence ID" value="AQK41921.1"/>
    <property type="molecule type" value="Genomic_DNA"/>
</dbReference>
<protein>
    <recommendedName>
        <fullName evidence="7">Replication factor A C-terminal domain-containing protein</fullName>
    </recommendedName>
</protein>
<dbReference type="InterPro" id="IPR013955">
    <property type="entry name" value="Rep_factor-A_C"/>
</dbReference>
<dbReference type="ExpressionAtlas" id="A0A1D6J1J5">
    <property type="expression patterns" value="baseline and differential"/>
</dbReference>
<dbReference type="InterPro" id="IPR012340">
    <property type="entry name" value="NA-bd_OB-fold"/>
</dbReference>
<evidence type="ECO:0000256" key="1">
    <source>
        <dbReference type="ARBA" id="ARBA00005690"/>
    </source>
</evidence>
<dbReference type="PANTHER" id="PTHR47165:SF3">
    <property type="entry name" value="RETROTRANSPOSON-LIKE PROTEIN"/>
    <property type="match status" value="1"/>
</dbReference>
<name>A0A1D6J1J5_MAIZE</name>
<accession>A0A1D6J1J5</accession>
<evidence type="ECO:0000256" key="5">
    <source>
        <dbReference type="ARBA" id="ARBA00023125"/>
    </source>
</evidence>
<organism evidence="8">
    <name type="scientific">Zea mays</name>
    <name type="common">Maize</name>
    <dbReference type="NCBI Taxonomy" id="4577"/>
    <lineage>
        <taxon>Eukaryota</taxon>
        <taxon>Viridiplantae</taxon>
        <taxon>Streptophyta</taxon>
        <taxon>Embryophyta</taxon>
        <taxon>Tracheophyta</taxon>
        <taxon>Spermatophyta</taxon>
        <taxon>Magnoliopsida</taxon>
        <taxon>Liliopsida</taxon>
        <taxon>Poales</taxon>
        <taxon>Poaceae</taxon>
        <taxon>PACMAD clade</taxon>
        <taxon>Panicoideae</taxon>
        <taxon>Andropogonodae</taxon>
        <taxon>Andropogoneae</taxon>
        <taxon>Tripsacinae</taxon>
        <taxon>Zea</taxon>
    </lineage>
</organism>
<dbReference type="Pfam" id="PF08646">
    <property type="entry name" value="Rep_fac-A_C"/>
    <property type="match status" value="1"/>
</dbReference>
<evidence type="ECO:0000259" key="7">
    <source>
        <dbReference type="Pfam" id="PF08646"/>
    </source>
</evidence>
<feature type="domain" description="Replication factor A C-terminal" evidence="7">
    <location>
        <begin position="162"/>
        <end position="279"/>
    </location>
</feature>
<keyword evidence="3" id="KW-0863">Zinc-finger</keyword>
<sequence>MDNFMLPYQELHLKKIYQVTMLFTPVAELHPQSTNVVIRVRVIRKWEFRGATNDGPLQHINLVLADEQLAITTQPSSETSSSKIQGQPYLSSTAASSWYFNPVIPEAQTYYNRLQNNDLQLIQPTAAEEEILLSQPPNLEQKTVEELLNIDPDMFPPEGYRCTVTISRIVQNSKWWYPSCSRCHKSSSQTSTGYHCTSCGCTDINFRYKLSFIATDGTCEAEFFCFDNIARKIVGKPCDNLVTAVATSQGPPAALAAIVCLKFTLAVTINMSAYSVTNRVFSILSILTNHGRQALIPSNMPSHPQQELDTQDEIPSLTTTQDSPATSMAKLSTCSNERNEGDAQRISELSNEELSSPPKRYLLIGHLSRALSLLDNECFSINMNPIKSIITFGP</sequence>
<reference evidence="8" key="1">
    <citation type="submission" date="2015-12" db="EMBL/GenBank/DDBJ databases">
        <title>Update maize B73 reference genome by single molecule sequencing technologies.</title>
        <authorList>
            <consortium name="Maize Genome Sequencing Project"/>
            <person name="Ware D."/>
        </authorList>
    </citation>
    <scope>NUCLEOTIDE SEQUENCE</scope>
    <source>
        <tissue evidence="8">Seedling</tissue>
    </source>
</reference>
<feature type="region of interest" description="Disordered" evidence="6">
    <location>
        <begin position="318"/>
        <end position="352"/>
    </location>
</feature>
<dbReference type="FunCoup" id="A0A1D6J1J5">
    <property type="interactions" value="211"/>
</dbReference>
<dbReference type="eggNOG" id="KOG0851">
    <property type="taxonomic scope" value="Eukaryota"/>
</dbReference>